<evidence type="ECO:0000256" key="1">
    <source>
        <dbReference type="ARBA" id="ARBA00023002"/>
    </source>
</evidence>
<keyword evidence="1 4" id="KW-0560">Oxidoreductase</keyword>
<accession>A0A644VYG0</accession>
<dbReference type="PANTHER" id="PTHR10996">
    <property type="entry name" value="2-HYDROXYACID DEHYDROGENASE-RELATED"/>
    <property type="match status" value="1"/>
</dbReference>
<evidence type="ECO:0000259" key="3">
    <source>
        <dbReference type="Pfam" id="PF02826"/>
    </source>
</evidence>
<dbReference type="Pfam" id="PF02826">
    <property type="entry name" value="2-Hacid_dh_C"/>
    <property type="match status" value="1"/>
</dbReference>
<dbReference type="GO" id="GO:0051287">
    <property type="term" value="F:NAD binding"/>
    <property type="evidence" value="ECO:0007669"/>
    <property type="project" value="InterPro"/>
</dbReference>
<dbReference type="EMBL" id="VSSQ01000511">
    <property type="protein sequence ID" value="MPL96459.1"/>
    <property type="molecule type" value="Genomic_DNA"/>
</dbReference>
<dbReference type="SUPFAM" id="SSF51735">
    <property type="entry name" value="NAD(P)-binding Rossmann-fold domains"/>
    <property type="match status" value="1"/>
</dbReference>
<dbReference type="GO" id="GO:0005829">
    <property type="term" value="C:cytosol"/>
    <property type="evidence" value="ECO:0007669"/>
    <property type="project" value="TreeGrafter"/>
</dbReference>
<feature type="domain" description="D-isomer specific 2-hydroxyacid dehydrogenase NAD-binding" evidence="3">
    <location>
        <begin position="42"/>
        <end position="169"/>
    </location>
</feature>
<keyword evidence="2" id="KW-0520">NAD</keyword>
<proteinExistence type="predicted"/>
<reference evidence="4" key="1">
    <citation type="submission" date="2019-08" db="EMBL/GenBank/DDBJ databases">
        <authorList>
            <person name="Kucharzyk K."/>
            <person name="Murdoch R.W."/>
            <person name="Higgins S."/>
            <person name="Loffler F."/>
        </authorList>
    </citation>
    <scope>NUCLEOTIDE SEQUENCE</scope>
</reference>
<evidence type="ECO:0000256" key="2">
    <source>
        <dbReference type="ARBA" id="ARBA00023027"/>
    </source>
</evidence>
<comment type="caution">
    <text evidence="4">The sequence shown here is derived from an EMBL/GenBank/DDBJ whole genome shotgun (WGS) entry which is preliminary data.</text>
</comment>
<gene>
    <name evidence="4" type="ORF">SDC9_42640</name>
</gene>
<dbReference type="InterPro" id="IPR036291">
    <property type="entry name" value="NAD(P)-bd_dom_sf"/>
</dbReference>
<dbReference type="PANTHER" id="PTHR10996:SF178">
    <property type="entry name" value="2-HYDROXYACID DEHYDROGENASE YGL185C-RELATED"/>
    <property type="match status" value="1"/>
</dbReference>
<name>A0A644VYG0_9ZZZZ</name>
<sequence>MEIVASSGVGYDTIDLSSCAENGIVVTNTPDVLTDDVADMALGLIIATRRNMVKGDAYVRSGDWGRKGPMDLTSAVRGKRVGIVGLGRIGLAIAKRCEPFGLEVGYTARRPRKEVPYVYFGDRLDLAEWSNILVVAVPGGSETRGLIDASVIEVIGADGTFVNISRGSVGSRPIDFGPLACFRLRKET</sequence>
<dbReference type="EC" id="1.1.1.215" evidence="4"/>
<organism evidence="4">
    <name type="scientific">bioreactor metagenome</name>
    <dbReference type="NCBI Taxonomy" id="1076179"/>
    <lineage>
        <taxon>unclassified sequences</taxon>
        <taxon>metagenomes</taxon>
        <taxon>ecological metagenomes</taxon>
    </lineage>
</organism>
<dbReference type="GO" id="GO:0016618">
    <property type="term" value="F:hydroxypyruvate reductase [NAD(P)H] activity"/>
    <property type="evidence" value="ECO:0007669"/>
    <property type="project" value="TreeGrafter"/>
</dbReference>
<dbReference type="Gene3D" id="3.40.50.720">
    <property type="entry name" value="NAD(P)-binding Rossmann-like Domain"/>
    <property type="match status" value="2"/>
</dbReference>
<protein>
    <submittedName>
        <fullName evidence="4">2-ketogluconate reductase</fullName>
        <ecNumber evidence="4">1.1.1.215</ecNumber>
    </submittedName>
</protein>
<dbReference type="InterPro" id="IPR050223">
    <property type="entry name" value="D-isomer_2-hydroxyacid_DH"/>
</dbReference>
<evidence type="ECO:0000313" key="4">
    <source>
        <dbReference type="EMBL" id="MPL96459.1"/>
    </source>
</evidence>
<dbReference type="GO" id="GO:0008873">
    <property type="term" value="F:gluconate 2-dehydrogenase activity"/>
    <property type="evidence" value="ECO:0007669"/>
    <property type="project" value="UniProtKB-EC"/>
</dbReference>
<dbReference type="InterPro" id="IPR006140">
    <property type="entry name" value="D-isomer_DH_NAD-bd"/>
</dbReference>
<dbReference type="GO" id="GO:0030267">
    <property type="term" value="F:glyoxylate reductase (NADPH) activity"/>
    <property type="evidence" value="ECO:0007669"/>
    <property type="project" value="TreeGrafter"/>
</dbReference>
<dbReference type="AlphaFoldDB" id="A0A644VYG0"/>